<dbReference type="Proteomes" id="UP001148737">
    <property type="component" value="Unassembled WGS sequence"/>
</dbReference>
<accession>A0ACC1QMZ0</accession>
<evidence type="ECO:0000313" key="2">
    <source>
        <dbReference type="Proteomes" id="UP001148737"/>
    </source>
</evidence>
<organism evidence="1 2">
    <name type="scientific">Lecanicillium saksenae</name>
    <dbReference type="NCBI Taxonomy" id="468837"/>
    <lineage>
        <taxon>Eukaryota</taxon>
        <taxon>Fungi</taxon>
        <taxon>Dikarya</taxon>
        <taxon>Ascomycota</taxon>
        <taxon>Pezizomycotina</taxon>
        <taxon>Sordariomycetes</taxon>
        <taxon>Hypocreomycetidae</taxon>
        <taxon>Hypocreales</taxon>
        <taxon>Cordycipitaceae</taxon>
        <taxon>Lecanicillium</taxon>
    </lineage>
</organism>
<keyword evidence="2" id="KW-1185">Reference proteome</keyword>
<reference evidence="1" key="1">
    <citation type="submission" date="2022-07" db="EMBL/GenBank/DDBJ databases">
        <title>Genome Sequence of Lecanicillium saksenae.</title>
        <authorList>
            <person name="Buettner E."/>
        </authorList>
    </citation>
    <scope>NUCLEOTIDE SEQUENCE</scope>
    <source>
        <strain evidence="1">VT-O1</strain>
    </source>
</reference>
<evidence type="ECO:0000313" key="1">
    <source>
        <dbReference type="EMBL" id="KAJ3482208.1"/>
    </source>
</evidence>
<name>A0ACC1QMZ0_9HYPO</name>
<proteinExistence type="predicted"/>
<gene>
    <name evidence="1" type="ORF">NLG97_g7630</name>
</gene>
<protein>
    <submittedName>
        <fullName evidence="1">Uncharacterized protein</fullName>
    </submittedName>
</protein>
<comment type="caution">
    <text evidence="1">The sequence shown here is derived from an EMBL/GenBank/DDBJ whole genome shotgun (WGS) entry which is preliminary data.</text>
</comment>
<sequence length="87" mass="9486">MMRAFPVILTALFTVTVAGSTAETEVEQLLYRRAPYCDDPKPAQGGCDTAKGNRDAPVAGVLLVAFTMEEQLPNVQEWVREHSYGGV</sequence>
<dbReference type="EMBL" id="JANAKD010001195">
    <property type="protein sequence ID" value="KAJ3482208.1"/>
    <property type="molecule type" value="Genomic_DNA"/>
</dbReference>